<reference evidence="1" key="2">
    <citation type="submission" date="2025-08" db="UniProtKB">
        <authorList>
            <consortium name="Ensembl"/>
        </authorList>
    </citation>
    <scope>IDENTIFICATION</scope>
</reference>
<reference evidence="1" key="1">
    <citation type="submission" date="2020-11" db="EMBL/GenBank/DDBJ databases">
        <authorList>
            <person name="Davenport K.M."/>
            <person name="Bickhart D.M."/>
            <person name="Smith T.P.L."/>
            <person name="Murdoch B.M."/>
            <person name="Rosen B.D."/>
        </authorList>
    </citation>
    <scope>NUCLEOTIDE SEQUENCE [LARGE SCALE GENOMIC DNA]</scope>
    <source>
        <strain evidence="1">OAR_USU_Benz2616</strain>
    </source>
</reference>
<accession>A0AC11CJC4</accession>
<protein>
    <submittedName>
        <fullName evidence="1">X-prolyl aminopeptidase 3</fullName>
    </submittedName>
</protein>
<evidence type="ECO:0000313" key="1">
    <source>
        <dbReference type="Ensembl" id="ENSOARP00020031208.2"/>
    </source>
</evidence>
<organism evidence="1">
    <name type="scientific">Ovis aries</name>
    <name type="common">Sheep</name>
    <dbReference type="NCBI Taxonomy" id="9940"/>
    <lineage>
        <taxon>Eukaryota</taxon>
        <taxon>Metazoa</taxon>
        <taxon>Chordata</taxon>
        <taxon>Craniata</taxon>
        <taxon>Vertebrata</taxon>
        <taxon>Euteleostomi</taxon>
        <taxon>Mammalia</taxon>
        <taxon>Eutheria</taxon>
        <taxon>Laurasiatheria</taxon>
        <taxon>Artiodactyla</taxon>
        <taxon>Ruminantia</taxon>
        <taxon>Pecora</taxon>
        <taxon>Bovidae</taxon>
        <taxon>Caprinae</taxon>
        <taxon>Ovis</taxon>
    </lineage>
</organism>
<reference evidence="1" key="3">
    <citation type="submission" date="2025-09" db="UniProtKB">
        <authorList>
            <consortium name="Ensembl"/>
        </authorList>
    </citation>
    <scope>IDENTIFICATION</scope>
</reference>
<proteinExistence type="predicted"/>
<name>A0AC11CJC4_SHEEP</name>
<sequence>MPWLLSATRLVPAVASFRSLSGCLSCSRRRYSLQPIPERRIPNRYLGQPSPFTHPHLLRPVNDTSVSLSEGFLLLILHQTRVPAGKSAETQEMQLTTETHKKSEFFKAVRGGDTRTIPGGICPSQTQTNVSDPQGSTRAERHRPHSGNALQPYILHEQRHPLYFPPRQQFPVPVWIPRA</sequence>
<dbReference type="Ensembl" id="ENSOART00020037688.2">
    <property type="protein sequence ID" value="ENSOARP00020031208.2"/>
    <property type="gene ID" value="ENSOARG00020024132.2"/>
</dbReference>
<gene>
    <name evidence="1" type="primary">XPNPEP3</name>
</gene>